<evidence type="ECO:0000256" key="2">
    <source>
        <dbReference type="ARBA" id="ARBA00010617"/>
    </source>
</evidence>
<comment type="similarity">
    <text evidence="2">Belongs to the cytochrome P450 family.</text>
</comment>
<keyword evidence="7" id="KW-0472">Membrane</keyword>
<dbReference type="GO" id="GO:0005506">
    <property type="term" value="F:iron ion binding"/>
    <property type="evidence" value="ECO:0007669"/>
    <property type="project" value="InterPro"/>
</dbReference>
<dbReference type="CDD" id="cd11062">
    <property type="entry name" value="CYP58-like"/>
    <property type="match status" value="1"/>
</dbReference>
<dbReference type="SUPFAM" id="SSF48264">
    <property type="entry name" value="Cytochrome P450"/>
    <property type="match status" value="1"/>
</dbReference>
<keyword evidence="6" id="KW-0503">Monooxygenase</keyword>
<dbReference type="GO" id="GO:0020037">
    <property type="term" value="F:heme binding"/>
    <property type="evidence" value="ECO:0007669"/>
    <property type="project" value="InterPro"/>
</dbReference>
<evidence type="ECO:0000256" key="6">
    <source>
        <dbReference type="ARBA" id="ARBA00023033"/>
    </source>
</evidence>
<gene>
    <name evidence="8" type="ORF">UCDDA912_g10665</name>
</gene>
<name>A0A0G2HMB9_9PEZI</name>
<evidence type="ECO:0000313" key="8">
    <source>
        <dbReference type="EMBL" id="KKY29405.1"/>
    </source>
</evidence>
<comment type="cofactor">
    <cofactor evidence="1">
        <name>heme</name>
        <dbReference type="ChEBI" id="CHEBI:30413"/>
    </cofactor>
</comment>
<evidence type="ECO:0000256" key="3">
    <source>
        <dbReference type="ARBA" id="ARBA00022617"/>
    </source>
</evidence>
<organism evidence="8 9">
    <name type="scientific">Diaporthe ampelina</name>
    <dbReference type="NCBI Taxonomy" id="1214573"/>
    <lineage>
        <taxon>Eukaryota</taxon>
        <taxon>Fungi</taxon>
        <taxon>Dikarya</taxon>
        <taxon>Ascomycota</taxon>
        <taxon>Pezizomycotina</taxon>
        <taxon>Sordariomycetes</taxon>
        <taxon>Sordariomycetidae</taxon>
        <taxon>Diaporthales</taxon>
        <taxon>Diaporthaceae</taxon>
        <taxon>Diaporthe</taxon>
    </lineage>
</organism>
<evidence type="ECO:0000256" key="5">
    <source>
        <dbReference type="ARBA" id="ARBA00023004"/>
    </source>
</evidence>
<comment type="caution">
    <text evidence="8">The sequence shown here is derived from an EMBL/GenBank/DDBJ whole genome shotgun (WGS) entry which is preliminary data.</text>
</comment>
<dbReference type="InterPro" id="IPR002403">
    <property type="entry name" value="Cyt_P450_E_grp-IV"/>
</dbReference>
<dbReference type="InterPro" id="IPR036396">
    <property type="entry name" value="Cyt_P450_sf"/>
</dbReference>
<dbReference type="GO" id="GO:0004497">
    <property type="term" value="F:monooxygenase activity"/>
    <property type="evidence" value="ECO:0007669"/>
    <property type="project" value="UniProtKB-KW"/>
</dbReference>
<dbReference type="PANTHER" id="PTHR24305">
    <property type="entry name" value="CYTOCHROME P450"/>
    <property type="match status" value="1"/>
</dbReference>
<dbReference type="InterPro" id="IPR050121">
    <property type="entry name" value="Cytochrome_P450_monoxygenase"/>
</dbReference>
<evidence type="ECO:0000256" key="7">
    <source>
        <dbReference type="SAM" id="Phobius"/>
    </source>
</evidence>
<evidence type="ECO:0000313" key="9">
    <source>
        <dbReference type="Proteomes" id="UP000034680"/>
    </source>
</evidence>
<dbReference type="EMBL" id="LCUC01000809">
    <property type="protein sequence ID" value="KKY29405.1"/>
    <property type="molecule type" value="Genomic_DNA"/>
</dbReference>
<dbReference type="AlphaFoldDB" id="A0A0G2HMB9"/>
<keyword evidence="3" id="KW-0349">Heme</keyword>
<evidence type="ECO:0000256" key="4">
    <source>
        <dbReference type="ARBA" id="ARBA00022723"/>
    </source>
</evidence>
<dbReference type="PANTHER" id="PTHR24305:SF147">
    <property type="entry name" value="P450, PUTATIVE (EUROFUNG)-RELATED"/>
    <property type="match status" value="1"/>
</dbReference>
<accession>A0A0G2HMB9</accession>
<dbReference type="OrthoDB" id="3945418at2759"/>
<keyword evidence="7" id="KW-0812">Transmembrane</keyword>
<reference evidence="8 9" key="2">
    <citation type="submission" date="2015-05" db="EMBL/GenBank/DDBJ databases">
        <authorList>
            <person name="Morales-Cruz A."/>
            <person name="Amrine K.C."/>
            <person name="Cantu D."/>
        </authorList>
    </citation>
    <scope>NUCLEOTIDE SEQUENCE [LARGE SCALE GENOMIC DNA]</scope>
    <source>
        <strain evidence="8">DA912</strain>
    </source>
</reference>
<keyword evidence="9" id="KW-1185">Reference proteome</keyword>
<dbReference type="PRINTS" id="PR00465">
    <property type="entry name" value="EP450IV"/>
</dbReference>
<dbReference type="Proteomes" id="UP000034680">
    <property type="component" value="Unassembled WGS sequence"/>
</dbReference>
<reference evidence="8 9" key="1">
    <citation type="submission" date="2015-05" db="EMBL/GenBank/DDBJ databases">
        <title>Distinctive expansion of gene families associated with plant cell wall degradation and secondary metabolism in the genomes of grapevine trunk pathogens.</title>
        <authorList>
            <person name="Lawrence D.P."/>
            <person name="Travadon R."/>
            <person name="Rolshausen P.E."/>
            <person name="Baumgartner K."/>
        </authorList>
    </citation>
    <scope>NUCLEOTIDE SEQUENCE [LARGE SCALE GENOMIC DNA]</scope>
    <source>
        <strain evidence="8">DA912</strain>
    </source>
</reference>
<dbReference type="Gene3D" id="1.10.630.10">
    <property type="entry name" value="Cytochrome P450"/>
    <property type="match status" value="2"/>
</dbReference>
<keyword evidence="4" id="KW-0479">Metal-binding</keyword>
<keyword evidence="7" id="KW-1133">Transmembrane helix</keyword>
<keyword evidence="6" id="KW-0560">Oxidoreductase</keyword>
<dbReference type="STRING" id="1214573.A0A0G2HMB9"/>
<sequence>MDFITSVSNHGIAGILAKMVAVFLGYRLLLILYNISPLHPLSPIPGPKLAAASYLPEFYYDVICVGKYTTKIREMHEKYGPLVRINPDEVHCSDPGFSDEIYATGGRKRDRTLHQINSAAVGDKAEFGTADHDLHRIRRAPVAKFFSRSVIIGLENEIAAVAQRLCDKIMAQRGNGTPFDLTMAYSNLSTDIISAYCFGEGFNLLDKPGWGSNFRESNLAVLRHWFLFRFFPFLRGLASLGVWFLDYLPDQTALFIRTMQIEVPNLVTKATENLKAGVVYERPIFVQAMLESSLSKEDKSPDRMCLSVMTYHILANPEIFTTLTQELKEAIPDSQHLPHWATLEKLPYLSSVVLEGLRLSYGASGRSARIATEEDLVYRGKWQEKSIQYVIPRGYAIGMSAFVSHHDESLFPESHKFQPDRWLDLQRRKELDRGFLGE</sequence>
<dbReference type="Pfam" id="PF00067">
    <property type="entry name" value="p450"/>
    <property type="match status" value="1"/>
</dbReference>
<evidence type="ECO:0000256" key="1">
    <source>
        <dbReference type="ARBA" id="ARBA00001971"/>
    </source>
</evidence>
<dbReference type="InterPro" id="IPR001128">
    <property type="entry name" value="Cyt_P450"/>
</dbReference>
<dbReference type="GO" id="GO:0016705">
    <property type="term" value="F:oxidoreductase activity, acting on paired donors, with incorporation or reduction of molecular oxygen"/>
    <property type="evidence" value="ECO:0007669"/>
    <property type="project" value="InterPro"/>
</dbReference>
<protein>
    <submittedName>
        <fullName evidence="8">Putative trichodiene oxygenase</fullName>
    </submittedName>
</protein>
<keyword evidence="5" id="KW-0408">Iron</keyword>
<feature type="transmembrane region" description="Helical" evidence="7">
    <location>
        <begin position="12"/>
        <end position="33"/>
    </location>
</feature>
<proteinExistence type="inferred from homology"/>